<feature type="compositionally biased region" description="Basic and acidic residues" evidence="1">
    <location>
        <begin position="242"/>
        <end position="260"/>
    </location>
</feature>
<evidence type="ECO:0000313" key="2">
    <source>
        <dbReference type="EMBL" id="CBJ48512.1"/>
    </source>
</evidence>
<keyword evidence="3" id="KW-1185">Reference proteome</keyword>
<dbReference type="InParanoid" id="D7FTD4"/>
<dbReference type="OrthoDB" id="2123952at2759"/>
<evidence type="ECO:0000313" key="3">
    <source>
        <dbReference type="Proteomes" id="UP000002630"/>
    </source>
</evidence>
<feature type="compositionally biased region" description="Basic and acidic residues" evidence="1">
    <location>
        <begin position="273"/>
        <end position="288"/>
    </location>
</feature>
<name>D7FTD4_ECTSI</name>
<evidence type="ECO:0000256" key="1">
    <source>
        <dbReference type="SAM" id="MobiDB-lite"/>
    </source>
</evidence>
<gene>
    <name evidence="2" type="ORF">Esi_0025_0035</name>
</gene>
<sequence>MPIASWKRARLSASPATGLVGMKENELLNSFFSCLGFFPLTHESLVRGAIMEVVLVPPVGAEDVAPTRPAGAWGKSEPRQGTDAASTCTLWCAVAIGALVQGQPTERATDYLHLARRSVSHCFDMVTVKTARAFMMMAYLYNFLRNEQMFHRYLQFAKGVMERLQDTTSQTQELYDLLTRGDDTRIYHTGALEAKELEAYCVDDDQDLELPDVIGKRELCRFLVQADRRLIKAYLRDHRAQMKRPLEGRTTKSSSGREGETPTEDGLNGGGQKQERLNGRPRGGDKWRNGATRGGAGDVSEKSNEIESVSPIDTTKMNDEAEPSRPGEETRRCVREAQVVFSKLKTTAQIPEVGVGIGGLIFNAISAYLDIAAGSTKLGAEKMKLCAKIFVRLHLSHCLLTVLATLEDAEPFEELRQAYNSVRTEDLAEVPEQKAWTMVGFCNHIFCRSFHDLGQKETNTTEMEPDRGTVGAEDQHKLTSQEEGDRWACPAATTAPSEFCRDQAWLGTGPSWVEGELPERAGALPTEFLPLDSVASFHGDHPSREPGAHTPTFLSAAGFRAACDHDGHRTHAGGCCPARGAVANDSGTLDDPGAVAPFHSSSGPSCTAAYRALPSAWQEHSGLGFPSGPSCTAAYRALPSAWQEHSGLGFPIRSRRVEQRRSTTWLGLYGGSDAVSH</sequence>
<dbReference type="Proteomes" id="UP000002630">
    <property type="component" value="Linkage Group LG11"/>
</dbReference>
<protein>
    <submittedName>
        <fullName evidence="2">Uncharacterized protein</fullName>
    </submittedName>
</protein>
<dbReference type="EMBL" id="FN648431">
    <property type="protein sequence ID" value="CBJ48512.1"/>
    <property type="molecule type" value="Genomic_DNA"/>
</dbReference>
<dbReference type="EMBL" id="FN649736">
    <property type="protein sequence ID" value="CBJ48512.1"/>
    <property type="molecule type" value="Genomic_DNA"/>
</dbReference>
<proteinExistence type="predicted"/>
<reference evidence="2 3" key="1">
    <citation type="journal article" date="2010" name="Nature">
        <title>The Ectocarpus genome and the independent evolution of multicellularity in brown algae.</title>
        <authorList>
            <person name="Cock J.M."/>
            <person name="Sterck L."/>
            <person name="Rouze P."/>
            <person name="Scornet D."/>
            <person name="Allen A.E."/>
            <person name="Amoutzias G."/>
            <person name="Anthouard V."/>
            <person name="Artiguenave F."/>
            <person name="Aury J.M."/>
            <person name="Badger J.H."/>
            <person name="Beszteri B."/>
            <person name="Billiau K."/>
            <person name="Bonnet E."/>
            <person name="Bothwell J.H."/>
            <person name="Bowler C."/>
            <person name="Boyen C."/>
            <person name="Brownlee C."/>
            <person name="Carrano C.J."/>
            <person name="Charrier B."/>
            <person name="Cho G.Y."/>
            <person name="Coelho S.M."/>
            <person name="Collen J."/>
            <person name="Corre E."/>
            <person name="Da Silva C."/>
            <person name="Delage L."/>
            <person name="Delaroque N."/>
            <person name="Dittami S.M."/>
            <person name="Doulbeau S."/>
            <person name="Elias M."/>
            <person name="Farnham G."/>
            <person name="Gachon C.M."/>
            <person name="Gschloessl B."/>
            <person name="Heesch S."/>
            <person name="Jabbari K."/>
            <person name="Jubin C."/>
            <person name="Kawai H."/>
            <person name="Kimura K."/>
            <person name="Kloareg B."/>
            <person name="Kupper F.C."/>
            <person name="Lang D."/>
            <person name="Le Bail A."/>
            <person name="Leblanc C."/>
            <person name="Lerouge P."/>
            <person name="Lohr M."/>
            <person name="Lopez P.J."/>
            <person name="Martens C."/>
            <person name="Maumus F."/>
            <person name="Michel G."/>
            <person name="Miranda-Saavedra D."/>
            <person name="Morales J."/>
            <person name="Moreau H."/>
            <person name="Motomura T."/>
            <person name="Nagasato C."/>
            <person name="Napoli C.A."/>
            <person name="Nelson D.R."/>
            <person name="Nyvall-Collen P."/>
            <person name="Peters A.F."/>
            <person name="Pommier C."/>
            <person name="Potin P."/>
            <person name="Poulain J."/>
            <person name="Quesneville H."/>
            <person name="Read B."/>
            <person name="Rensing S.A."/>
            <person name="Ritter A."/>
            <person name="Rousvoal S."/>
            <person name="Samanta M."/>
            <person name="Samson G."/>
            <person name="Schroeder D.C."/>
            <person name="Segurens B."/>
            <person name="Strittmatter M."/>
            <person name="Tonon T."/>
            <person name="Tregear J.W."/>
            <person name="Valentin K."/>
            <person name="von Dassow P."/>
            <person name="Yamagishi T."/>
            <person name="Van de Peer Y."/>
            <person name="Wincker P."/>
        </authorList>
    </citation>
    <scope>NUCLEOTIDE SEQUENCE [LARGE SCALE GENOMIC DNA]</scope>
    <source>
        <strain evidence="3">Ec32 / CCAP1310/4</strain>
    </source>
</reference>
<feature type="compositionally biased region" description="Basic and acidic residues" evidence="1">
    <location>
        <begin position="316"/>
        <end position="332"/>
    </location>
</feature>
<feature type="compositionally biased region" description="Basic and acidic residues" evidence="1">
    <location>
        <begin position="473"/>
        <end position="486"/>
    </location>
</feature>
<organism evidence="2 3">
    <name type="scientific">Ectocarpus siliculosus</name>
    <name type="common">Brown alga</name>
    <name type="synonym">Conferva siliculosa</name>
    <dbReference type="NCBI Taxonomy" id="2880"/>
    <lineage>
        <taxon>Eukaryota</taxon>
        <taxon>Sar</taxon>
        <taxon>Stramenopiles</taxon>
        <taxon>Ochrophyta</taxon>
        <taxon>PX clade</taxon>
        <taxon>Phaeophyceae</taxon>
        <taxon>Ectocarpales</taxon>
        <taxon>Ectocarpaceae</taxon>
        <taxon>Ectocarpus</taxon>
    </lineage>
</organism>
<dbReference type="AlphaFoldDB" id="D7FTD4"/>
<feature type="region of interest" description="Disordered" evidence="1">
    <location>
        <begin position="459"/>
        <end position="486"/>
    </location>
</feature>
<accession>D7FTD4</accession>
<feature type="region of interest" description="Disordered" evidence="1">
    <location>
        <begin position="242"/>
        <end position="332"/>
    </location>
</feature>